<accession>A0ABW8P1E2</accession>
<proteinExistence type="predicted"/>
<comment type="caution">
    <text evidence="1">The sequence shown here is derived from an EMBL/GenBank/DDBJ whole genome shotgun (WGS) entry which is preliminary data.</text>
</comment>
<dbReference type="RefSeq" id="WP_405130035.1">
    <property type="nucleotide sequence ID" value="NZ_JAHWXS010000026.1"/>
</dbReference>
<reference evidence="1 2" key="1">
    <citation type="journal article" date="2012" name="Plant Soil">
        <title>Screening of plant growth-promoting traits in arsenic-resistant bacteria isolated from the rhizosphere of soybean plants from Argentinean agricultural soil.</title>
        <authorList>
            <person name="Wevar Oller A.L."/>
            <person name="Talano M.A."/>
            <person name="Agostini E."/>
        </authorList>
    </citation>
    <scope>NUCLEOTIDE SEQUENCE [LARGE SCALE GENOMIC DNA]</scope>
    <source>
        <strain evidence="1 2">AW4</strain>
    </source>
</reference>
<evidence type="ECO:0000313" key="1">
    <source>
        <dbReference type="EMBL" id="MFK5735953.1"/>
    </source>
</evidence>
<evidence type="ECO:0000313" key="2">
    <source>
        <dbReference type="Proteomes" id="UP001621534"/>
    </source>
</evidence>
<sequence>MRLDETESGYSLLSGKDINKNEILQVSKAAIGSAVKFYLCPYFDFGAGKAMALDSTENCL</sequence>
<dbReference type="EMBL" id="JAHWXS010000026">
    <property type="protein sequence ID" value="MFK5735953.1"/>
    <property type="molecule type" value="Genomic_DNA"/>
</dbReference>
<dbReference type="Proteomes" id="UP001621534">
    <property type="component" value="Unassembled WGS sequence"/>
</dbReference>
<gene>
    <name evidence="1" type="ORF">KW869_20685</name>
</gene>
<name>A0ABW8P1E2_9PSED</name>
<keyword evidence="2" id="KW-1185">Reference proteome</keyword>
<protein>
    <submittedName>
        <fullName evidence="1">Uncharacterized protein</fullName>
    </submittedName>
</protein>
<organism evidence="1 2">
    <name type="scientific">Pseudomonas urmiensis</name>
    <dbReference type="NCBI Taxonomy" id="2745493"/>
    <lineage>
        <taxon>Bacteria</taxon>
        <taxon>Pseudomonadati</taxon>
        <taxon>Pseudomonadota</taxon>
        <taxon>Gammaproteobacteria</taxon>
        <taxon>Pseudomonadales</taxon>
        <taxon>Pseudomonadaceae</taxon>
        <taxon>Pseudomonas</taxon>
    </lineage>
</organism>